<dbReference type="Pfam" id="PF01745">
    <property type="entry name" value="IPT"/>
    <property type="match status" value="1"/>
</dbReference>
<dbReference type="AlphaFoldDB" id="A0A672Z1X1"/>
<reference evidence="1" key="3">
    <citation type="submission" date="2025-09" db="UniProtKB">
        <authorList>
            <consortium name="Ensembl"/>
        </authorList>
    </citation>
    <scope>IDENTIFICATION</scope>
</reference>
<dbReference type="Proteomes" id="UP000472271">
    <property type="component" value="Chromosome 11"/>
</dbReference>
<name>A0A672Z1X1_9TELE</name>
<sequence>MAASTRSVRCALRKAMVPSLVVILGATGTGKSKLAIEIGKQLQGEIISADSMQWEIALFDVVHKFFCIVNNLNNDLFFKSHVSDGREIRS</sequence>
<proteinExistence type="predicted"/>
<keyword evidence="2" id="KW-1185">Reference proteome</keyword>
<evidence type="ECO:0000313" key="2">
    <source>
        <dbReference type="Proteomes" id="UP000472271"/>
    </source>
</evidence>
<reference evidence="1" key="2">
    <citation type="submission" date="2025-08" db="UniProtKB">
        <authorList>
            <consortium name="Ensembl"/>
        </authorList>
    </citation>
    <scope>IDENTIFICATION</scope>
</reference>
<dbReference type="Ensembl" id="ENSSORT00005011188.1">
    <property type="protein sequence ID" value="ENSSORP00005010815.1"/>
    <property type="gene ID" value="ENSSORG00005005868.1"/>
</dbReference>
<dbReference type="InParanoid" id="A0A672Z1X1"/>
<accession>A0A672Z1X1</accession>
<protein>
    <recommendedName>
        <fullName evidence="3">tRNA isopentenyltransferase 1</fullName>
    </recommendedName>
</protein>
<reference evidence="1" key="1">
    <citation type="submission" date="2019-06" db="EMBL/GenBank/DDBJ databases">
        <authorList>
            <consortium name="Wellcome Sanger Institute Data Sharing"/>
        </authorList>
    </citation>
    <scope>NUCLEOTIDE SEQUENCE [LARGE SCALE GENOMIC DNA]</scope>
</reference>
<dbReference type="SUPFAM" id="SSF52540">
    <property type="entry name" value="P-loop containing nucleoside triphosphate hydrolases"/>
    <property type="match status" value="1"/>
</dbReference>
<evidence type="ECO:0008006" key="3">
    <source>
        <dbReference type="Google" id="ProtNLM"/>
    </source>
</evidence>
<evidence type="ECO:0000313" key="1">
    <source>
        <dbReference type="Ensembl" id="ENSSORP00005010815.1"/>
    </source>
</evidence>
<dbReference type="Gene3D" id="3.40.50.300">
    <property type="entry name" value="P-loop containing nucleotide triphosphate hydrolases"/>
    <property type="match status" value="1"/>
</dbReference>
<organism evidence="1 2">
    <name type="scientific">Sphaeramia orbicularis</name>
    <name type="common">orbiculate cardinalfish</name>
    <dbReference type="NCBI Taxonomy" id="375764"/>
    <lineage>
        <taxon>Eukaryota</taxon>
        <taxon>Metazoa</taxon>
        <taxon>Chordata</taxon>
        <taxon>Craniata</taxon>
        <taxon>Vertebrata</taxon>
        <taxon>Euteleostomi</taxon>
        <taxon>Actinopterygii</taxon>
        <taxon>Neopterygii</taxon>
        <taxon>Teleostei</taxon>
        <taxon>Neoteleostei</taxon>
        <taxon>Acanthomorphata</taxon>
        <taxon>Gobiaria</taxon>
        <taxon>Kurtiformes</taxon>
        <taxon>Apogonoidei</taxon>
        <taxon>Apogonidae</taxon>
        <taxon>Apogoninae</taxon>
        <taxon>Sphaeramia</taxon>
    </lineage>
</organism>
<dbReference type="InterPro" id="IPR027417">
    <property type="entry name" value="P-loop_NTPase"/>
</dbReference>